<keyword evidence="2" id="KW-0808">Transferase</keyword>
<evidence type="ECO:0000256" key="7">
    <source>
        <dbReference type="ARBA" id="ARBA00023163"/>
    </source>
</evidence>
<protein>
    <recommendedName>
        <fullName evidence="12">MYST-type HAT domain-containing protein</fullName>
    </recommendedName>
</protein>
<sequence length="227" mass="25500">MSLSTPRDAASPTPATTSSKPPLISELSIYSVVLGDQLMKPNYPSLHREDLLGGQKTIGVARLYVCPRCFKYTIEVVDHIAHWDYCKENLEIPGLMIYESADQSIYEFDGTNEWLFAQNLCLFAKLFIETKSVCYDVSTFLYYLLVKAGKHGPEIVGFFSKEKLSWDNNNLACIVVFPPWLKQGLGQVLMAASYALSQRDGRLGGPERRKSRFDNVASLKQLTTNSL</sequence>
<reference evidence="13 14" key="1">
    <citation type="submission" date="2019-06" db="EMBL/GenBank/DDBJ databases">
        <title>A chromosomal-level reference genome of Carpinus fangiana (Coryloideae, Betulaceae).</title>
        <authorList>
            <person name="Yang X."/>
            <person name="Wang Z."/>
            <person name="Zhang L."/>
            <person name="Hao G."/>
            <person name="Liu J."/>
            <person name="Yang Y."/>
        </authorList>
    </citation>
    <scope>NUCLEOTIDE SEQUENCE [LARGE SCALE GENOMIC DNA]</scope>
    <source>
        <strain evidence="13">Cfa_2016G</strain>
        <tissue evidence="13">Leaf</tissue>
    </source>
</reference>
<evidence type="ECO:0000256" key="3">
    <source>
        <dbReference type="ARBA" id="ARBA00022723"/>
    </source>
</evidence>
<dbReference type="PANTHER" id="PTHR10615:SF219">
    <property type="entry name" value="HISTONE ACETYLTRANSFERASE KAT5"/>
    <property type="match status" value="1"/>
</dbReference>
<keyword evidence="9" id="KW-0012">Acyltransferase</keyword>
<feature type="active site" description="Proton donor/acceptor" evidence="10">
    <location>
        <position position="207"/>
    </location>
</feature>
<keyword evidence="7" id="KW-0804">Transcription</keyword>
<evidence type="ECO:0000256" key="6">
    <source>
        <dbReference type="ARBA" id="ARBA00023015"/>
    </source>
</evidence>
<proteinExistence type="predicted"/>
<evidence type="ECO:0000256" key="8">
    <source>
        <dbReference type="ARBA" id="ARBA00023242"/>
    </source>
</evidence>
<dbReference type="Gene3D" id="3.40.630.30">
    <property type="match status" value="1"/>
</dbReference>
<name>A0A5N6KP10_9ROSI</name>
<dbReference type="InterPro" id="IPR050603">
    <property type="entry name" value="MYST_HAT"/>
</dbReference>
<dbReference type="AlphaFoldDB" id="A0A5N6KP10"/>
<dbReference type="InterPro" id="IPR016181">
    <property type="entry name" value="Acyl_CoA_acyltransferase"/>
</dbReference>
<dbReference type="GO" id="GO:0006355">
    <property type="term" value="P:regulation of DNA-templated transcription"/>
    <property type="evidence" value="ECO:0007669"/>
    <property type="project" value="InterPro"/>
</dbReference>
<feature type="domain" description="MYST-type HAT" evidence="12">
    <location>
        <begin position="24"/>
        <end position="227"/>
    </location>
</feature>
<dbReference type="OrthoDB" id="787137at2759"/>
<keyword evidence="5" id="KW-0862">Zinc</keyword>
<evidence type="ECO:0000256" key="4">
    <source>
        <dbReference type="ARBA" id="ARBA00022771"/>
    </source>
</evidence>
<keyword evidence="6" id="KW-0805">Transcription regulation</keyword>
<dbReference type="EMBL" id="VIBQ01000009">
    <property type="protein sequence ID" value="KAB8336825.1"/>
    <property type="molecule type" value="Genomic_DNA"/>
</dbReference>
<dbReference type="SUPFAM" id="SSF55729">
    <property type="entry name" value="Acyl-CoA N-acyltransferases (Nat)"/>
    <property type="match status" value="1"/>
</dbReference>
<evidence type="ECO:0000256" key="1">
    <source>
        <dbReference type="ARBA" id="ARBA00004123"/>
    </source>
</evidence>
<comment type="caution">
    <text evidence="13">The sequence shown here is derived from an EMBL/GenBank/DDBJ whole genome shotgun (WGS) entry which is preliminary data.</text>
</comment>
<dbReference type="Proteomes" id="UP000327013">
    <property type="component" value="Unassembled WGS sequence"/>
</dbReference>
<keyword evidence="8" id="KW-0539">Nucleus</keyword>
<organism evidence="13 14">
    <name type="scientific">Carpinus fangiana</name>
    <dbReference type="NCBI Taxonomy" id="176857"/>
    <lineage>
        <taxon>Eukaryota</taxon>
        <taxon>Viridiplantae</taxon>
        <taxon>Streptophyta</taxon>
        <taxon>Embryophyta</taxon>
        <taxon>Tracheophyta</taxon>
        <taxon>Spermatophyta</taxon>
        <taxon>Magnoliopsida</taxon>
        <taxon>eudicotyledons</taxon>
        <taxon>Gunneridae</taxon>
        <taxon>Pentapetalae</taxon>
        <taxon>rosids</taxon>
        <taxon>fabids</taxon>
        <taxon>Fagales</taxon>
        <taxon>Betulaceae</taxon>
        <taxon>Carpinus</taxon>
    </lineage>
</organism>
<dbReference type="PROSITE" id="PS51726">
    <property type="entry name" value="MYST_HAT"/>
    <property type="match status" value="1"/>
</dbReference>
<evidence type="ECO:0000256" key="10">
    <source>
        <dbReference type="PIRSR" id="PIRSR602717-51"/>
    </source>
</evidence>
<keyword evidence="4" id="KW-0863">Zinc-finger</keyword>
<evidence type="ECO:0000313" key="13">
    <source>
        <dbReference type="EMBL" id="KAB8336825.1"/>
    </source>
</evidence>
<dbReference type="InterPro" id="IPR002717">
    <property type="entry name" value="HAT_MYST-type"/>
</dbReference>
<dbReference type="GO" id="GO:0046972">
    <property type="term" value="F:histone H4K16 acetyltransferase activity"/>
    <property type="evidence" value="ECO:0007669"/>
    <property type="project" value="TreeGrafter"/>
</dbReference>
<evidence type="ECO:0000256" key="11">
    <source>
        <dbReference type="SAM" id="MobiDB-lite"/>
    </source>
</evidence>
<dbReference type="PANTHER" id="PTHR10615">
    <property type="entry name" value="HISTONE ACETYLTRANSFERASE"/>
    <property type="match status" value="1"/>
</dbReference>
<comment type="subcellular location">
    <subcellularLocation>
        <location evidence="1">Nucleus</location>
    </subcellularLocation>
</comment>
<dbReference type="GO" id="GO:0008270">
    <property type="term" value="F:zinc ion binding"/>
    <property type="evidence" value="ECO:0007669"/>
    <property type="project" value="UniProtKB-KW"/>
</dbReference>
<keyword evidence="14" id="KW-1185">Reference proteome</keyword>
<evidence type="ECO:0000256" key="5">
    <source>
        <dbReference type="ARBA" id="ARBA00022833"/>
    </source>
</evidence>
<evidence type="ECO:0000256" key="2">
    <source>
        <dbReference type="ARBA" id="ARBA00022679"/>
    </source>
</evidence>
<gene>
    <name evidence="13" type="ORF">FH972_021134</name>
</gene>
<dbReference type="Pfam" id="PF01853">
    <property type="entry name" value="MOZ_SAS"/>
    <property type="match status" value="1"/>
</dbReference>
<dbReference type="GO" id="GO:0005634">
    <property type="term" value="C:nucleus"/>
    <property type="evidence" value="ECO:0007669"/>
    <property type="project" value="UniProtKB-SubCell"/>
</dbReference>
<evidence type="ECO:0000256" key="9">
    <source>
        <dbReference type="ARBA" id="ARBA00023315"/>
    </source>
</evidence>
<dbReference type="Gene3D" id="3.30.60.60">
    <property type="entry name" value="N-acetyl transferase-like"/>
    <property type="match status" value="1"/>
</dbReference>
<keyword evidence="3" id="KW-0479">Metal-binding</keyword>
<evidence type="ECO:0000313" key="14">
    <source>
        <dbReference type="Proteomes" id="UP000327013"/>
    </source>
</evidence>
<evidence type="ECO:0000259" key="12">
    <source>
        <dbReference type="PROSITE" id="PS51726"/>
    </source>
</evidence>
<accession>A0A5N6KP10</accession>
<dbReference type="GO" id="GO:0035267">
    <property type="term" value="C:NuA4 histone acetyltransferase complex"/>
    <property type="evidence" value="ECO:0007669"/>
    <property type="project" value="TreeGrafter"/>
</dbReference>
<feature type="region of interest" description="Disordered" evidence="11">
    <location>
        <begin position="1"/>
        <end position="20"/>
    </location>
</feature>